<evidence type="ECO:0000259" key="1">
    <source>
        <dbReference type="Pfam" id="PF11695"/>
    </source>
</evidence>
<dbReference type="Proteomes" id="UP000281343">
    <property type="component" value="Unassembled WGS sequence"/>
</dbReference>
<dbReference type="EMBL" id="RCNT01000002">
    <property type="protein sequence ID" value="RMA42960.1"/>
    <property type="molecule type" value="Genomic_DNA"/>
</dbReference>
<comment type="caution">
    <text evidence="2">The sequence shown here is derived from an EMBL/GenBank/DDBJ whole genome shotgun (WGS) entry which is preliminary data.</text>
</comment>
<dbReference type="SUPFAM" id="SSF54909">
    <property type="entry name" value="Dimeric alpha+beta barrel"/>
    <property type="match status" value="1"/>
</dbReference>
<proteinExistence type="predicted"/>
<dbReference type="InterPro" id="IPR021708">
    <property type="entry name" value="DUF3291"/>
</dbReference>
<gene>
    <name evidence="2" type="ORF">D9R08_04750</name>
</gene>
<evidence type="ECO:0000313" key="3">
    <source>
        <dbReference type="Proteomes" id="UP000281343"/>
    </source>
</evidence>
<sequence length="223" mass="24935">MGDWRVDPGCGAGGDGGLACGDDAQHAGTHGNRLLRDPVDPVDRSYDLHDRRLLGRQVVSAPEGHHLAELNVGRLLAPVDDPRVAEFIDNVDRINGMGKRMPGFVWMMEGSGGPGNTDAAIGGDPRYIANLTVWESVETLEDFVWNTVHRRFYERRQDWFEVLGEMHFVMWWVPIGHRPTLSEALARLEHLRSHGAGSHAFDWAWLEEAELWKRHACSPAAAE</sequence>
<dbReference type="OrthoDB" id="2376237at2"/>
<reference evidence="2 3" key="1">
    <citation type="submission" date="2018-10" db="EMBL/GenBank/DDBJ databases">
        <authorList>
            <person name="Jung H.S."/>
            <person name="Jeon C.O."/>
        </authorList>
    </citation>
    <scope>NUCLEOTIDE SEQUENCE [LARGE SCALE GENOMIC DNA]</scope>
    <source>
        <strain evidence="2 3">MA-7-27</strain>
    </source>
</reference>
<dbReference type="AlphaFoldDB" id="A0A3L9YJJ0"/>
<feature type="domain" description="DUF3291" evidence="1">
    <location>
        <begin position="67"/>
        <end position="203"/>
    </location>
</feature>
<organism evidence="2 3">
    <name type="scientific">Rhodophyticola porphyridii</name>
    <dbReference type="NCBI Taxonomy" id="1852017"/>
    <lineage>
        <taxon>Bacteria</taxon>
        <taxon>Pseudomonadati</taxon>
        <taxon>Pseudomonadota</taxon>
        <taxon>Alphaproteobacteria</taxon>
        <taxon>Rhodobacterales</taxon>
        <taxon>Roseobacteraceae</taxon>
        <taxon>Rhodophyticola</taxon>
    </lineage>
</organism>
<keyword evidence="3" id="KW-1185">Reference proteome</keyword>
<accession>A0A3L9YJJ0</accession>
<protein>
    <submittedName>
        <fullName evidence="2">DUF3291 domain-containing protein</fullName>
    </submittedName>
</protein>
<evidence type="ECO:0000313" key="2">
    <source>
        <dbReference type="EMBL" id="RMA42960.1"/>
    </source>
</evidence>
<name>A0A3L9YJJ0_9RHOB</name>
<dbReference type="Pfam" id="PF11695">
    <property type="entry name" value="DUF3291"/>
    <property type="match status" value="1"/>
</dbReference>
<dbReference type="InterPro" id="IPR011008">
    <property type="entry name" value="Dimeric_a/b-barrel"/>
</dbReference>